<dbReference type="InterPro" id="IPR011760">
    <property type="entry name" value="PsdUridine_synth_TruD_insert"/>
</dbReference>
<comment type="catalytic activity">
    <reaction evidence="4">
        <text>uridine(13) in tRNA = pseudouridine(13) in tRNA</text>
        <dbReference type="Rhea" id="RHEA:42540"/>
        <dbReference type="Rhea" id="RHEA-COMP:10105"/>
        <dbReference type="Rhea" id="RHEA-COMP:10106"/>
        <dbReference type="ChEBI" id="CHEBI:65314"/>
        <dbReference type="ChEBI" id="CHEBI:65315"/>
        <dbReference type="EC" id="5.4.99.27"/>
    </reaction>
</comment>
<dbReference type="PROSITE" id="PS50984">
    <property type="entry name" value="TRUD"/>
    <property type="match status" value="1"/>
</dbReference>
<dbReference type="InterPro" id="IPR042214">
    <property type="entry name" value="TruD_catalytic"/>
</dbReference>
<dbReference type="Pfam" id="PF01142">
    <property type="entry name" value="TruD"/>
    <property type="match status" value="2"/>
</dbReference>
<comment type="similarity">
    <text evidence="1 4">Belongs to the pseudouridine synthase TruD family.</text>
</comment>
<dbReference type="PROSITE" id="PS01268">
    <property type="entry name" value="UPF0024"/>
    <property type="match status" value="1"/>
</dbReference>
<dbReference type="InterPro" id="IPR043165">
    <property type="entry name" value="TruD_insert_sf"/>
</dbReference>
<dbReference type="InterPro" id="IPR050170">
    <property type="entry name" value="TruD_pseudoU_synthase"/>
</dbReference>
<name>A0ABV5ZCL0_9GAMM</name>
<protein>
    <recommendedName>
        <fullName evidence="4">tRNA pseudouridine synthase D</fullName>
        <ecNumber evidence="4">5.4.99.27</ecNumber>
    </recommendedName>
    <alternativeName>
        <fullName evidence="4">tRNA pseudouridine(13) synthase</fullName>
    </alternativeName>
    <alternativeName>
        <fullName evidence="4">tRNA pseudouridylate synthase D</fullName>
    </alternativeName>
    <alternativeName>
        <fullName evidence="4">tRNA-uridine isomerase D</fullName>
    </alternativeName>
</protein>
<dbReference type="InterPro" id="IPR020103">
    <property type="entry name" value="PsdUridine_synth_cat_dom_sf"/>
</dbReference>
<dbReference type="EC" id="5.4.99.27" evidence="4"/>
<keyword evidence="3 4" id="KW-0413">Isomerase</keyword>
<dbReference type="Proteomes" id="UP001589628">
    <property type="component" value="Unassembled WGS sequence"/>
</dbReference>
<evidence type="ECO:0000256" key="4">
    <source>
        <dbReference type="HAMAP-Rule" id="MF_01082"/>
    </source>
</evidence>
<evidence type="ECO:0000313" key="7">
    <source>
        <dbReference type="Proteomes" id="UP001589628"/>
    </source>
</evidence>
<keyword evidence="2 4" id="KW-0819">tRNA processing</keyword>
<gene>
    <name evidence="4 6" type="primary">truD</name>
    <name evidence="6" type="ORF">ACFFLH_11370</name>
</gene>
<dbReference type="RefSeq" id="WP_027312166.1">
    <property type="nucleotide sequence ID" value="NZ_JBHLZN010000003.1"/>
</dbReference>
<evidence type="ECO:0000256" key="2">
    <source>
        <dbReference type="ARBA" id="ARBA00022694"/>
    </source>
</evidence>
<dbReference type="NCBIfam" id="NF002153">
    <property type="entry name" value="PRK00984.1-2"/>
    <property type="match status" value="1"/>
</dbReference>
<comment type="function">
    <text evidence="4">Responsible for synthesis of pseudouridine from uracil-13 in transfer RNAs.</text>
</comment>
<comment type="caution">
    <text evidence="6">The sequence shown here is derived from an EMBL/GenBank/DDBJ whole genome shotgun (WGS) entry which is preliminary data.</text>
</comment>
<evidence type="ECO:0000256" key="1">
    <source>
        <dbReference type="ARBA" id="ARBA00007953"/>
    </source>
</evidence>
<evidence type="ECO:0000313" key="6">
    <source>
        <dbReference type="EMBL" id="MFB9887017.1"/>
    </source>
</evidence>
<dbReference type="InterPro" id="IPR001656">
    <property type="entry name" value="PsdUridine_synth_TruD"/>
</dbReference>
<dbReference type="InterPro" id="IPR020119">
    <property type="entry name" value="PsdUridine_synth_TruD_CS"/>
</dbReference>
<feature type="active site" description="Nucleophile" evidence="4">
    <location>
        <position position="79"/>
    </location>
</feature>
<reference evidence="6 7" key="1">
    <citation type="submission" date="2024-09" db="EMBL/GenBank/DDBJ databases">
        <authorList>
            <person name="Sun Q."/>
            <person name="Mori K."/>
        </authorList>
    </citation>
    <scope>NUCLEOTIDE SEQUENCE [LARGE SCALE GENOMIC DNA]</scope>
    <source>
        <strain evidence="6 7">ATCC 51285</strain>
    </source>
</reference>
<organism evidence="6 7">
    <name type="scientific">Balneatrix alpica</name>
    <dbReference type="NCBI Taxonomy" id="75684"/>
    <lineage>
        <taxon>Bacteria</taxon>
        <taxon>Pseudomonadati</taxon>
        <taxon>Pseudomonadota</taxon>
        <taxon>Gammaproteobacteria</taxon>
        <taxon>Oceanospirillales</taxon>
        <taxon>Balneatrichaceae</taxon>
        <taxon>Balneatrix</taxon>
    </lineage>
</organism>
<evidence type="ECO:0000259" key="5">
    <source>
        <dbReference type="PROSITE" id="PS50984"/>
    </source>
</evidence>
<dbReference type="PANTHER" id="PTHR47811:SF1">
    <property type="entry name" value="TRNA PSEUDOURIDINE SYNTHASE D"/>
    <property type="match status" value="1"/>
</dbReference>
<keyword evidence="7" id="KW-1185">Reference proteome</keyword>
<dbReference type="HAMAP" id="MF_01082">
    <property type="entry name" value="TruD"/>
    <property type="match status" value="1"/>
</dbReference>
<dbReference type="Gene3D" id="3.30.2340.10">
    <property type="entry name" value="TruD, insertion domain"/>
    <property type="match status" value="1"/>
</dbReference>
<sequence length="344" mass="38576">MIDLNWPYAWGGPCAQAQLKSSAADFVVEEWLDFEPEGQGEHLWLYIEKTGLNTDEVVKCLGKWAHLPFHAIGFSGLKDKHAVTRQWFSLHLPGKADPELALLERPELKVLRQHRHPRKLKRGVHKGNRFHICLRELQGDLSTLQQRLAQLQHGVPNYFGEQRFGRDGYNLSLATPLFAGELTRLSRHKRGLVLSAVRSYLFNQILAERVRQGSWQQLQVGDVAMLAGTQSIFAVAELDDSVISRNQQLDIYPTAPLPGSGNSQSEGAVFALETAICQQYSAWLQGLLDAGLKQERRALVSIPQQLSWQLDADSLSMSFSLARGSFATAVIRELCTVQQQPFLA</sequence>
<accession>A0ABV5ZCL0</accession>
<dbReference type="Gene3D" id="3.30.2350.20">
    <property type="entry name" value="TruD, catalytic domain"/>
    <property type="match status" value="1"/>
</dbReference>
<dbReference type="CDD" id="cd02575">
    <property type="entry name" value="PseudoU_synth_EcTruD"/>
    <property type="match status" value="1"/>
</dbReference>
<feature type="domain" description="TRUD" evidence="5">
    <location>
        <begin position="154"/>
        <end position="301"/>
    </location>
</feature>
<evidence type="ECO:0000256" key="3">
    <source>
        <dbReference type="ARBA" id="ARBA00023235"/>
    </source>
</evidence>
<proteinExistence type="inferred from homology"/>
<dbReference type="SUPFAM" id="SSF55120">
    <property type="entry name" value="Pseudouridine synthase"/>
    <property type="match status" value="1"/>
</dbReference>
<dbReference type="PANTHER" id="PTHR47811">
    <property type="entry name" value="TRNA PSEUDOURIDINE SYNTHASE D"/>
    <property type="match status" value="1"/>
</dbReference>
<dbReference type="GO" id="GO:0160150">
    <property type="term" value="F:tRNA pseudouridine(13) synthase activity"/>
    <property type="evidence" value="ECO:0007669"/>
    <property type="project" value="UniProtKB-EC"/>
</dbReference>
<dbReference type="EMBL" id="JBHLZN010000003">
    <property type="protein sequence ID" value="MFB9887017.1"/>
    <property type="molecule type" value="Genomic_DNA"/>
</dbReference>